<feature type="signal peptide" evidence="7">
    <location>
        <begin position="1"/>
        <end position="18"/>
    </location>
</feature>
<keyword evidence="4" id="KW-0472">Membrane</keyword>
<dbReference type="EMBL" id="VWZE01011736">
    <property type="protein sequence ID" value="NXF90867.1"/>
    <property type="molecule type" value="Genomic_DNA"/>
</dbReference>
<feature type="domain" description="Ig-like" evidence="8">
    <location>
        <begin position="18"/>
        <end position="119"/>
    </location>
</feature>
<keyword evidence="2" id="KW-0812">Transmembrane</keyword>
<evidence type="ECO:0000256" key="3">
    <source>
        <dbReference type="ARBA" id="ARBA00022989"/>
    </source>
</evidence>
<dbReference type="InterPro" id="IPR051117">
    <property type="entry name" value="TRG_var/const_region"/>
</dbReference>
<dbReference type="SUPFAM" id="SSF48726">
    <property type="entry name" value="Immunoglobulin"/>
    <property type="match status" value="1"/>
</dbReference>
<accession>A0A7K8XIT0</accession>
<dbReference type="InterPro" id="IPR013783">
    <property type="entry name" value="Ig-like_fold"/>
</dbReference>
<dbReference type="InterPro" id="IPR007110">
    <property type="entry name" value="Ig-like_dom"/>
</dbReference>
<name>A0A7K8XIT0_9PICI</name>
<keyword evidence="3" id="KW-1133">Transmembrane helix</keyword>
<keyword evidence="10" id="KW-1185">Reference proteome</keyword>
<dbReference type="InterPro" id="IPR036179">
    <property type="entry name" value="Ig-like_dom_sf"/>
</dbReference>
<feature type="non-terminal residue" evidence="9">
    <location>
        <position position="1"/>
    </location>
</feature>
<gene>
    <name evidence="9" type="primary">Iglv140</name>
    <name evidence="9" type="ORF">EUBBOU_R15574</name>
</gene>
<evidence type="ECO:0000256" key="5">
    <source>
        <dbReference type="ARBA" id="ARBA00023170"/>
    </source>
</evidence>
<evidence type="ECO:0000256" key="2">
    <source>
        <dbReference type="ARBA" id="ARBA00022692"/>
    </source>
</evidence>
<dbReference type="InterPro" id="IPR013106">
    <property type="entry name" value="Ig_V-set"/>
</dbReference>
<evidence type="ECO:0000256" key="4">
    <source>
        <dbReference type="ARBA" id="ARBA00023136"/>
    </source>
</evidence>
<dbReference type="Gene3D" id="2.60.40.10">
    <property type="entry name" value="Immunoglobulins"/>
    <property type="match status" value="1"/>
</dbReference>
<keyword evidence="5" id="KW-0675">Receptor</keyword>
<evidence type="ECO:0000259" key="8">
    <source>
        <dbReference type="PROSITE" id="PS50835"/>
    </source>
</evidence>
<comment type="caution">
    <text evidence="9">The sequence shown here is derived from an EMBL/GenBank/DDBJ whole genome shotgun (WGS) entry which is preliminary data.</text>
</comment>
<dbReference type="Proteomes" id="UP000583613">
    <property type="component" value="Unassembled WGS sequence"/>
</dbReference>
<evidence type="ECO:0000313" key="10">
    <source>
        <dbReference type="Proteomes" id="UP000583613"/>
    </source>
</evidence>
<sequence>MLLLLLLALAAAWSYGQAEVRLVQNQPSLTRKQSTTARIECRVEGINFYQYYYVHWYQQLPSKPPKRILYIISGQVSYDNDFLRYRYSSEKQGDSVYVLSVNYVNSNDEGTYYCSCWAY</sequence>
<comment type="subcellular location">
    <subcellularLocation>
        <location evidence="1">Membrane</location>
    </subcellularLocation>
</comment>
<proteinExistence type="predicted"/>
<dbReference type="Pfam" id="PF07686">
    <property type="entry name" value="V-set"/>
    <property type="match status" value="1"/>
</dbReference>
<evidence type="ECO:0000256" key="6">
    <source>
        <dbReference type="ARBA" id="ARBA00023319"/>
    </source>
</evidence>
<dbReference type="PROSITE" id="PS50835">
    <property type="entry name" value="IG_LIKE"/>
    <property type="match status" value="1"/>
</dbReference>
<keyword evidence="6" id="KW-0393">Immunoglobulin domain</keyword>
<feature type="chain" id="PRO_5029533006" evidence="7">
    <location>
        <begin position="19"/>
        <end position="119"/>
    </location>
</feature>
<reference evidence="9 10" key="1">
    <citation type="submission" date="2019-09" db="EMBL/GenBank/DDBJ databases">
        <title>Bird 10,000 Genomes (B10K) Project - Family phase.</title>
        <authorList>
            <person name="Zhang G."/>
        </authorList>
    </citation>
    <scope>NUCLEOTIDE SEQUENCE [LARGE SCALE GENOMIC DNA]</scope>
    <source>
        <strain evidence="9">B10K-DU-001-04</strain>
        <tissue evidence="9">Muscle</tissue>
    </source>
</reference>
<dbReference type="OrthoDB" id="8924181at2759"/>
<keyword evidence="7" id="KW-0732">Signal</keyword>
<evidence type="ECO:0000256" key="7">
    <source>
        <dbReference type="SAM" id="SignalP"/>
    </source>
</evidence>
<dbReference type="PANTHER" id="PTHR19256:SF65">
    <property type="entry name" value="T CELL RECEPTOR GAMMA CONSTANT 1-RELATED"/>
    <property type="match status" value="1"/>
</dbReference>
<dbReference type="GO" id="GO:0016020">
    <property type="term" value="C:membrane"/>
    <property type="evidence" value="ECO:0007669"/>
    <property type="project" value="UniProtKB-SubCell"/>
</dbReference>
<protein>
    <submittedName>
        <fullName evidence="9">LV140 protein</fullName>
    </submittedName>
</protein>
<dbReference type="SMART" id="SM00406">
    <property type="entry name" value="IGv"/>
    <property type="match status" value="1"/>
</dbReference>
<evidence type="ECO:0000256" key="1">
    <source>
        <dbReference type="ARBA" id="ARBA00004370"/>
    </source>
</evidence>
<dbReference type="PANTHER" id="PTHR19256">
    <property type="entry name" value="T-CELL RECEPTOR GAMMA CHAIN"/>
    <property type="match status" value="1"/>
</dbReference>
<organism evidence="9 10">
    <name type="scientific">Eubucco bourcierii</name>
    <name type="common">red-headed barbet</name>
    <dbReference type="NCBI Taxonomy" id="91767"/>
    <lineage>
        <taxon>Eukaryota</taxon>
        <taxon>Metazoa</taxon>
        <taxon>Chordata</taxon>
        <taxon>Craniata</taxon>
        <taxon>Vertebrata</taxon>
        <taxon>Euteleostomi</taxon>
        <taxon>Archelosauria</taxon>
        <taxon>Archosauria</taxon>
        <taxon>Dinosauria</taxon>
        <taxon>Saurischia</taxon>
        <taxon>Theropoda</taxon>
        <taxon>Coelurosauria</taxon>
        <taxon>Aves</taxon>
        <taxon>Neognathae</taxon>
        <taxon>Neoaves</taxon>
        <taxon>Telluraves</taxon>
        <taxon>Coraciimorphae</taxon>
        <taxon>Piciformes</taxon>
        <taxon>Ramphastidae</taxon>
        <taxon>Eubucco</taxon>
    </lineage>
</organism>
<dbReference type="AlphaFoldDB" id="A0A7K8XIT0"/>
<evidence type="ECO:0000313" key="9">
    <source>
        <dbReference type="EMBL" id="NXF90867.1"/>
    </source>
</evidence>
<feature type="non-terminal residue" evidence="9">
    <location>
        <position position="119"/>
    </location>
</feature>